<dbReference type="OrthoDB" id="9808602at2"/>
<protein>
    <submittedName>
        <fullName evidence="10">Sugar transferase</fullName>
    </submittedName>
</protein>
<keyword evidence="4 8" id="KW-0812">Transmembrane</keyword>
<reference evidence="10 11" key="1">
    <citation type="journal article" date="2016" name="Int. J. Syst. Evol. Microbiol.">
        <title>Acidipila dinghuensis sp. nov., an acidobacterium isolated from forest soil.</title>
        <authorList>
            <person name="Jiang Y.W."/>
            <person name="Wang J."/>
            <person name="Chen M.H."/>
            <person name="Lv Y.Y."/>
            <person name="Qiu L.H."/>
        </authorList>
    </citation>
    <scope>NUCLEOTIDE SEQUENCE [LARGE SCALE GENOMIC DNA]</scope>
    <source>
        <strain evidence="10 11">DHOF10</strain>
    </source>
</reference>
<dbReference type="GO" id="GO:0016780">
    <property type="term" value="F:phosphotransferase activity, for other substituted phosphate groups"/>
    <property type="evidence" value="ECO:0007669"/>
    <property type="project" value="TreeGrafter"/>
</dbReference>
<dbReference type="NCBIfam" id="TIGR03025">
    <property type="entry name" value="EPS_sugtrans"/>
    <property type="match status" value="1"/>
</dbReference>
<dbReference type="PANTHER" id="PTHR30576">
    <property type="entry name" value="COLANIC BIOSYNTHESIS UDP-GLUCOSE LIPID CARRIER TRANSFERASE"/>
    <property type="match status" value="1"/>
</dbReference>
<keyword evidence="6 8" id="KW-0472">Membrane</keyword>
<name>A0A4Q1S8W0_9BACT</name>
<accession>A0A4Q1S8W0</accession>
<evidence type="ECO:0000256" key="6">
    <source>
        <dbReference type="ARBA" id="ARBA00023136"/>
    </source>
</evidence>
<sequence>MATSEYIRKSPRNEPRVAGWPGKAPRRSRIFSQSIVTSMLMMLNDTLVILLAFAVSLLLRAMVFDKVDQVAGVPPHALIGAPLHIVYLGWFVLSYLLVANRYGLYSAIPLASGWHEVRLTVQASLNAGLLLCGALYLAGNLSVSRVLVLLLIASTIALLCTRRIVWRKSRFRQFERGLETRNVVILGTHHLSNALGQHIEKDYRLGYKLRGYVVAPECANGLEVPRSQVLGGVEGLRQLIRQHFIDEIVIAEPCPTESVIQLLEEARELEVDIRAISGYYGELTADTPIEYLGIFPVVSLHRRDPRTVALVLKRGLDMLLSLMALAAVFPIMLAIAIAVRLDSEGPIFYVSERIGKRGRVFPCFKFRTMVKNAEQLKKDLAAQNERDGILFKMTNDPRITRVGRILRKYSLDELPQFFNVLRGEMSMVGPRPPIASEVAKYELEHFRRLEVLPGLTGLWQVQARGDSSFAKYIALDTAYVENWSFWMDLKILVRTAEVVFRGTGS</sequence>
<dbReference type="Gene3D" id="3.40.50.720">
    <property type="entry name" value="NAD(P)-binding Rossmann-like Domain"/>
    <property type="match status" value="1"/>
</dbReference>
<dbReference type="Pfam" id="PF13727">
    <property type="entry name" value="CoA_binding_3"/>
    <property type="match status" value="1"/>
</dbReference>
<evidence type="ECO:0000256" key="3">
    <source>
        <dbReference type="ARBA" id="ARBA00022679"/>
    </source>
</evidence>
<keyword evidence="11" id="KW-1185">Reference proteome</keyword>
<feature type="transmembrane region" description="Helical" evidence="8">
    <location>
        <begin position="79"/>
        <end position="98"/>
    </location>
</feature>
<keyword evidence="5 8" id="KW-1133">Transmembrane helix</keyword>
<keyword evidence="3 10" id="KW-0808">Transferase</keyword>
<feature type="region of interest" description="Disordered" evidence="7">
    <location>
        <begin position="1"/>
        <end position="21"/>
    </location>
</feature>
<evidence type="ECO:0000256" key="5">
    <source>
        <dbReference type="ARBA" id="ARBA00022989"/>
    </source>
</evidence>
<proteinExistence type="inferred from homology"/>
<comment type="similarity">
    <text evidence="2">Belongs to the bacterial sugar transferase family.</text>
</comment>
<dbReference type="EMBL" id="SDMK01000006">
    <property type="protein sequence ID" value="RXS93050.1"/>
    <property type="molecule type" value="Genomic_DNA"/>
</dbReference>
<feature type="transmembrane region" description="Helical" evidence="8">
    <location>
        <begin position="119"/>
        <end position="139"/>
    </location>
</feature>
<evidence type="ECO:0000313" key="11">
    <source>
        <dbReference type="Proteomes" id="UP000290253"/>
    </source>
</evidence>
<dbReference type="AlphaFoldDB" id="A0A4Q1S8W0"/>
<dbReference type="Pfam" id="PF02397">
    <property type="entry name" value="Bac_transf"/>
    <property type="match status" value="1"/>
</dbReference>
<dbReference type="InterPro" id="IPR003362">
    <property type="entry name" value="Bact_transf"/>
</dbReference>
<gene>
    <name evidence="10" type="ORF">ESZ00_19660</name>
</gene>
<evidence type="ECO:0000256" key="8">
    <source>
        <dbReference type="SAM" id="Phobius"/>
    </source>
</evidence>
<dbReference type="Proteomes" id="UP000290253">
    <property type="component" value="Unassembled WGS sequence"/>
</dbReference>
<dbReference type="GO" id="GO:0016020">
    <property type="term" value="C:membrane"/>
    <property type="evidence" value="ECO:0007669"/>
    <property type="project" value="UniProtKB-SubCell"/>
</dbReference>
<comment type="subcellular location">
    <subcellularLocation>
        <location evidence="1">Membrane</location>
        <topology evidence="1">Multi-pass membrane protein</topology>
    </subcellularLocation>
</comment>
<dbReference type="PANTHER" id="PTHR30576:SF10">
    <property type="entry name" value="SLL5057 PROTEIN"/>
    <property type="match status" value="1"/>
</dbReference>
<evidence type="ECO:0000259" key="9">
    <source>
        <dbReference type="Pfam" id="PF02397"/>
    </source>
</evidence>
<evidence type="ECO:0000313" key="10">
    <source>
        <dbReference type="EMBL" id="RXS93050.1"/>
    </source>
</evidence>
<evidence type="ECO:0000256" key="4">
    <source>
        <dbReference type="ARBA" id="ARBA00022692"/>
    </source>
</evidence>
<feature type="transmembrane region" description="Helical" evidence="8">
    <location>
        <begin position="145"/>
        <end position="166"/>
    </location>
</feature>
<evidence type="ECO:0000256" key="2">
    <source>
        <dbReference type="ARBA" id="ARBA00006464"/>
    </source>
</evidence>
<feature type="transmembrane region" description="Helical" evidence="8">
    <location>
        <begin position="319"/>
        <end position="339"/>
    </location>
</feature>
<evidence type="ECO:0000256" key="7">
    <source>
        <dbReference type="SAM" id="MobiDB-lite"/>
    </source>
</evidence>
<feature type="transmembrane region" description="Helical" evidence="8">
    <location>
        <begin position="35"/>
        <end position="59"/>
    </location>
</feature>
<organism evidence="10 11">
    <name type="scientific">Silvibacterium dinghuense</name>
    <dbReference type="NCBI Taxonomy" id="1560006"/>
    <lineage>
        <taxon>Bacteria</taxon>
        <taxon>Pseudomonadati</taxon>
        <taxon>Acidobacteriota</taxon>
        <taxon>Terriglobia</taxon>
        <taxon>Terriglobales</taxon>
        <taxon>Acidobacteriaceae</taxon>
        <taxon>Silvibacterium</taxon>
    </lineage>
</organism>
<comment type="caution">
    <text evidence="10">The sequence shown here is derived from an EMBL/GenBank/DDBJ whole genome shotgun (WGS) entry which is preliminary data.</text>
</comment>
<evidence type="ECO:0000256" key="1">
    <source>
        <dbReference type="ARBA" id="ARBA00004141"/>
    </source>
</evidence>
<feature type="compositionally biased region" description="Basic and acidic residues" evidence="7">
    <location>
        <begin position="1"/>
        <end position="15"/>
    </location>
</feature>
<dbReference type="InterPro" id="IPR017475">
    <property type="entry name" value="EPS_sugar_tfrase"/>
</dbReference>
<feature type="domain" description="Bacterial sugar transferase" evidence="9">
    <location>
        <begin position="313"/>
        <end position="500"/>
    </location>
</feature>